<dbReference type="Proteomes" id="UP000001449">
    <property type="component" value="Chromosome 2"/>
</dbReference>
<dbReference type="InterPro" id="IPR011989">
    <property type="entry name" value="ARM-like"/>
</dbReference>
<feature type="region of interest" description="Disordered" evidence="5">
    <location>
        <begin position="331"/>
        <end position="362"/>
    </location>
</feature>
<dbReference type="PANTHER" id="PTHR16023:SF0">
    <property type="entry name" value="PROTEIN VAC14 HOMOLOG"/>
    <property type="match status" value="1"/>
</dbReference>
<reference evidence="7 8" key="2">
    <citation type="journal article" date="2008" name="Nature">
        <title>The Phaeodactylum genome reveals the evolutionary history of diatom genomes.</title>
        <authorList>
            <person name="Bowler C."/>
            <person name="Allen A.E."/>
            <person name="Badger J.H."/>
            <person name="Grimwood J."/>
            <person name="Jabbari K."/>
            <person name="Kuo A."/>
            <person name="Maheswari U."/>
            <person name="Martens C."/>
            <person name="Maumus F."/>
            <person name="Otillar R.P."/>
            <person name="Rayko E."/>
            <person name="Salamov A."/>
            <person name="Vandepoele K."/>
            <person name="Beszteri B."/>
            <person name="Gruber A."/>
            <person name="Heijde M."/>
            <person name="Katinka M."/>
            <person name="Mock T."/>
            <person name="Valentin K."/>
            <person name="Verret F."/>
            <person name="Berges J.A."/>
            <person name="Brownlee C."/>
            <person name="Cadoret J.P."/>
            <person name="Chiovitti A."/>
            <person name="Choi C.J."/>
            <person name="Coesel S."/>
            <person name="De Martino A."/>
            <person name="Detter J.C."/>
            <person name="Durkin C."/>
            <person name="Falciatore A."/>
            <person name="Fournet J."/>
            <person name="Haruta M."/>
            <person name="Huysman M.J."/>
            <person name="Jenkins B.D."/>
            <person name="Jiroutova K."/>
            <person name="Jorgensen R.E."/>
            <person name="Joubert Y."/>
            <person name="Kaplan A."/>
            <person name="Kroger N."/>
            <person name="Kroth P.G."/>
            <person name="La Roche J."/>
            <person name="Lindquist E."/>
            <person name="Lommer M."/>
            <person name="Martin-Jezequel V."/>
            <person name="Lopez P.J."/>
            <person name="Lucas S."/>
            <person name="Mangogna M."/>
            <person name="McGinnis K."/>
            <person name="Medlin L.K."/>
            <person name="Montsant A."/>
            <person name="Oudot-Le Secq M.P."/>
            <person name="Napoli C."/>
            <person name="Obornik M."/>
            <person name="Parker M.S."/>
            <person name="Petit J.L."/>
            <person name="Porcel B.M."/>
            <person name="Poulsen N."/>
            <person name="Robison M."/>
            <person name="Rychlewski L."/>
            <person name="Rynearson T.A."/>
            <person name="Schmutz J."/>
            <person name="Shapiro H."/>
            <person name="Siaut M."/>
            <person name="Stanley M."/>
            <person name="Sussman M.R."/>
            <person name="Taylor A.R."/>
            <person name="Vardi A."/>
            <person name="von Dassow P."/>
            <person name="Vyverman W."/>
            <person name="Willis A."/>
            <person name="Wyrwicz L.S."/>
            <person name="Rokhsar D.S."/>
            <person name="Weissenbach J."/>
            <person name="Armbrust E.V."/>
            <person name="Green B.R."/>
            <person name="Van de Peer Y."/>
            <person name="Grigoriev I.V."/>
        </authorList>
    </citation>
    <scope>NUCLEOTIDE SEQUENCE [LARGE SCALE GENOMIC DNA]</scope>
    <source>
        <strain evidence="7 8">CCMP1335</strain>
    </source>
</reference>
<feature type="compositionally biased region" description="Polar residues" evidence="5">
    <location>
        <begin position="335"/>
        <end position="354"/>
    </location>
</feature>
<dbReference type="EMBL" id="CM000639">
    <property type="protein sequence ID" value="EED94585.1"/>
    <property type="molecule type" value="Genomic_DNA"/>
</dbReference>
<reference evidence="7 8" key="1">
    <citation type="journal article" date="2004" name="Science">
        <title>The genome of the diatom Thalassiosira pseudonana: ecology, evolution, and metabolism.</title>
        <authorList>
            <person name="Armbrust E.V."/>
            <person name="Berges J.A."/>
            <person name="Bowler C."/>
            <person name="Green B.R."/>
            <person name="Martinez D."/>
            <person name="Putnam N.H."/>
            <person name="Zhou S."/>
            <person name="Allen A.E."/>
            <person name="Apt K.E."/>
            <person name="Bechner M."/>
            <person name="Brzezinski M.A."/>
            <person name="Chaal B.K."/>
            <person name="Chiovitti A."/>
            <person name="Davis A.K."/>
            <person name="Demarest M.S."/>
            <person name="Detter J.C."/>
            <person name="Glavina T."/>
            <person name="Goodstein D."/>
            <person name="Hadi M.Z."/>
            <person name="Hellsten U."/>
            <person name="Hildebrand M."/>
            <person name="Jenkins B.D."/>
            <person name="Jurka J."/>
            <person name="Kapitonov V.V."/>
            <person name="Kroger N."/>
            <person name="Lau W.W."/>
            <person name="Lane T.W."/>
            <person name="Larimer F.W."/>
            <person name="Lippmeier J.C."/>
            <person name="Lucas S."/>
            <person name="Medina M."/>
            <person name="Montsant A."/>
            <person name="Obornik M."/>
            <person name="Parker M.S."/>
            <person name="Palenik B."/>
            <person name="Pazour G.J."/>
            <person name="Richardson P.M."/>
            <person name="Rynearson T.A."/>
            <person name="Saito M.A."/>
            <person name="Schwartz D.C."/>
            <person name="Thamatrakoln K."/>
            <person name="Valentin K."/>
            <person name="Vardi A."/>
            <person name="Wilkerson F.P."/>
            <person name="Rokhsar D.S."/>
        </authorList>
    </citation>
    <scope>NUCLEOTIDE SEQUENCE [LARGE SCALE GENOMIC DNA]</scope>
    <source>
        <strain evidence="7 8">CCMP1335</strain>
    </source>
</reference>
<evidence type="ECO:0000259" key="6">
    <source>
        <dbReference type="Pfam" id="PF11916"/>
    </source>
</evidence>
<comment type="similarity">
    <text evidence="2">Belongs to the VAC14 family.</text>
</comment>
<dbReference type="InterPro" id="IPR021841">
    <property type="entry name" value="VAC14_Fig4p-bd"/>
</dbReference>
<dbReference type="InterPro" id="IPR016024">
    <property type="entry name" value="ARM-type_fold"/>
</dbReference>
<feature type="compositionally biased region" description="Acidic residues" evidence="5">
    <location>
        <begin position="43"/>
        <end position="52"/>
    </location>
</feature>
<name>B8BTE1_THAPS</name>
<evidence type="ECO:0000256" key="3">
    <source>
        <dbReference type="ARBA" id="ARBA00022737"/>
    </source>
</evidence>
<feature type="compositionally biased region" description="Polar residues" evidence="5">
    <location>
        <begin position="89"/>
        <end position="100"/>
    </location>
</feature>
<evidence type="ECO:0000256" key="4">
    <source>
        <dbReference type="ARBA" id="ARBA00023136"/>
    </source>
</evidence>
<dbReference type="Pfam" id="PF11916">
    <property type="entry name" value="Vac14_Fig4_bd"/>
    <property type="match status" value="1"/>
</dbReference>
<evidence type="ECO:0000313" key="8">
    <source>
        <dbReference type="Proteomes" id="UP000001449"/>
    </source>
</evidence>
<feature type="region of interest" description="Disordered" evidence="5">
    <location>
        <begin position="212"/>
        <end position="283"/>
    </location>
</feature>
<feature type="compositionally biased region" description="Low complexity" evidence="5">
    <location>
        <begin position="231"/>
        <end position="240"/>
    </location>
</feature>
<dbReference type="GO" id="GO:0070772">
    <property type="term" value="C:PAS complex"/>
    <property type="evidence" value="ECO:0000318"/>
    <property type="project" value="GO_Central"/>
</dbReference>
<feature type="compositionally biased region" description="Low complexity" evidence="5">
    <location>
        <begin position="59"/>
        <end position="71"/>
    </location>
</feature>
<keyword evidence="3" id="KW-0677">Repeat</keyword>
<gene>
    <name evidence="7" type="ORF">THAPSDRAFT_21114</name>
</gene>
<dbReference type="HOGENOM" id="CLU_239310_0_0_1"/>
<evidence type="ECO:0000256" key="2">
    <source>
        <dbReference type="ARBA" id="ARBA00010225"/>
    </source>
</evidence>
<evidence type="ECO:0000313" key="7">
    <source>
        <dbReference type="EMBL" id="EED94585.1"/>
    </source>
</evidence>
<dbReference type="STRING" id="35128.B8BTE1"/>
<feature type="compositionally biased region" description="Low complexity" evidence="5">
    <location>
        <begin position="258"/>
        <end position="271"/>
    </location>
</feature>
<feature type="compositionally biased region" description="Polar residues" evidence="5">
    <location>
        <begin position="12"/>
        <end position="30"/>
    </location>
</feature>
<feature type="domain" description="Vacuolar protein 14 C-terminal Fig4-binding" evidence="6">
    <location>
        <begin position="1099"/>
        <end position="1258"/>
    </location>
</feature>
<dbReference type="RefSeq" id="XP_002287142.1">
    <property type="nucleotide sequence ID" value="XM_002287106.1"/>
</dbReference>
<accession>B8BTE1</accession>
<dbReference type="GeneID" id="7442194"/>
<dbReference type="PANTHER" id="PTHR16023">
    <property type="entry name" value="TAX1 BINDING PROTEIN-RELATED"/>
    <property type="match status" value="1"/>
</dbReference>
<dbReference type="KEGG" id="tps:THAPSDRAFT_21114"/>
<comment type="subcellular location">
    <subcellularLocation>
        <location evidence="1">Endomembrane system</location>
    </subcellularLocation>
</comment>
<evidence type="ECO:0000256" key="1">
    <source>
        <dbReference type="ARBA" id="ARBA00004308"/>
    </source>
</evidence>
<proteinExistence type="inferred from homology"/>
<evidence type="ECO:0000256" key="5">
    <source>
        <dbReference type="SAM" id="MobiDB-lite"/>
    </source>
</evidence>
<dbReference type="GO" id="GO:0010008">
    <property type="term" value="C:endosome membrane"/>
    <property type="evidence" value="ECO:0000318"/>
    <property type="project" value="GO_Central"/>
</dbReference>
<dbReference type="Pfam" id="PF12755">
    <property type="entry name" value="Vac14_Fab1_bd"/>
    <property type="match status" value="1"/>
</dbReference>
<dbReference type="Gene3D" id="1.25.10.10">
    <property type="entry name" value="Leucine-rich Repeat Variant"/>
    <property type="match status" value="2"/>
</dbReference>
<keyword evidence="8" id="KW-1185">Reference proteome</keyword>
<dbReference type="InterPro" id="IPR026825">
    <property type="entry name" value="Vac14"/>
</dbReference>
<feature type="region of interest" description="Disordered" evidence="5">
    <location>
        <begin position="1"/>
        <end position="106"/>
    </location>
</feature>
<organism evidence="7 8">
    <name type="scientific">Thalassiosira pseudonana</name>
    <name type="common">Marine diatom</name>
    <name type="synonym">Cyclotella nana</name>
    <dbReference type="NCBI Taxonomy" id="35128"/>
    <lineage>
        <taxon>Eukaryota</taxon>
        <taxon>Sar</taxon>
        <taxon>Stramenopiles</taxon>
        <taxon>Ochrophyta</taxon>
        <taxon>Bacillariophyta</taxon>
        <taxon>Coscinodiscophyceae</taxon>
        <taxon>Thalassiosirophycidae</taxon>
        <taxon>Thalassiosirales</taxon>
        <taxon>Thalassiosiraceae</taxon>
        <taxon>Thalassiosira</taxon>
    </lineage>
</organism>
<dbReference type="eggNOG" id="KOG0212">
    <property type="taxonomic scope" value="Eukaryota"/>
</dbReference>
<dbReference type="SUPFAM" id="SSF48371">
    <property type="entry name" value="ARM repeat"/>
    <property type="match status" value="1"/>
</dbReference>
<dbReference type="PaxDb" id="35128-Thaps21114"/>
<dbReference type="InParanoid" id="B8BTE1"/>
<protein>
    <recommendedName>
        <fullName evidence="6">Vacuolar protein 14 C-terminal Fig4-binding domain-containing protein</fullName>
    </recommendedName>
</protein>
<keyword evidence="4" id="KW-0472">Membrane</keyword>
<dbReference type="GO" id="GO:0006661">
    <property type="term" value="P:phosphatidylinositol biosynthetic process"/>
    <property type="evidence" value="ECO:0000318"/>
    <property type="project" value="GO_Central"/>
</dbReference>
<sequence>MPIPDQLPSAESADSTNIPPVPSITESTSVTEDERKRILEGIFAEDEEEEEQMTLALVANTNTASSAANENHPQHYEPADDAVSDGIASESNSESEQHANSLPHKVTASARARIAAENAFSSSSDEENDEIDVVEENLADIHHHMTGMAISNEEEGEEAVTPKFTNASSPSYQMVDDELLLGGSIVHSAESGEDEEQYGIRDFIGGASDLSNASNASVPAKQTIKAPPRKQQNQSGQQQSAFDRALNDLQQHGGSGGVRSRSNSFTLSNSSGGAAAVIDSPNANDEVDEDFLAKAEHNVLDEILGENLEDGEEAEASSFNNNRDYIKAKDRAPSHVNTQSNNTAKNNTTPSSASIRPKPEDVIPKFPDVLSSMRQKIESFTDITNVGGKSATDNLHYYPPSIVSSSSNANIHPATMMMIDTSTATRTLNQYYKNEEEREDMRRSFQQSISAAVLVSLAHKRYERRRLAAMEIEKVVRTLVVQEDYPRVRAILLLLSDDYVRSTNEDARKGGAVALAACAIGLKKANEGRRDVMECRDLILASVVHACQDHSQRVRYYATESLFNVTKVIPSLAVQHFFILFEILRSLYADVDLDVRSGAELLDKKLKEVIVGAINSGSFSADACVPVFARFVYMRNKATKQLTLTWLQEFSEKLIGAPILEFLHLFLGGIFAMVADPNATVRQLASDFLQSVLPKLLVNNEDFEDAQQKVDFDKILQALVLTMEHPDPFVRKVAMYWMSRIVQAHMSAAFPKNSSADEIMGVDSTKGANDSIAPVQHLTAASISVRNALPHVLPGILLSIGDTHQTRTKDSFLPDHTTHSLAEQANTCLQDAVRCDGQAFIPHLGGFIVALREELDSPGGIIARNPPSVERRPYRMDVKPDGSGIESTGWFRASDGVEERDNALILSRLCALQWVVVLYENVVPNSLKAEYASEFIDCIIYQLVDQPPGIIIVKSFEVLAKITIPSEGETSRSIFASALSMDDESSPEVNIPNKENVMDDDNATFALGILEPSRRKMMSRDREVFASLIALYSKYPKLLLDVSKVIELMCTLQDPAFVFVAFSNELDNFFVSRLKHREKVLEAPETDAQTVKKELSVFAKDLAFVSNFAQQLGIVFFAAPETEQLRDLLKDSIGVKGNSIRDERLARLFYILLYTFSHNIVATLSFCLWGGAFLTASTFLKKIDPLDVSLMFYLEIDQLIDLIERPLFRHLHLRMLECDEDPYREGSGAMLFRTLKCIMMLLPQSTSYIILKERLSSVARYRQSAVALTGLSKRVEQGSETDIFVKRVVQVRNLHCDAKWRNIRADSLEEPCRFVSLDQKLTAAQQRREWLGYADEEDELATKERMKQDAMGHSSDRAELVDVYEQLDEMQSSKVSHFSVEQQNNSECEQCVTSPSAQGLIEQFERMNSGGNDKERGEWREYWANRQYKGFHVTVVRLMLASTPLHLKSNITIMKTHASLLQFLSLFIGSTAFSTPPSSNLLQQRTPSHSTTTSLAAHHNKDISIITKPLLQTLTATAAALAILTSPLSTHTTSQLANADEWGKETEAPTLFTGETVMICKKRGPLGACLETTVRTAQNDNDKALKYFKDPSEEVKRKQERMITTGYEESEGNALIDKLRKQSEDNKEKNDMIVRQKTLLNDQGASFGPFDRQVVILNTDGKTFALLQNPQAMRLKKAGYIEDRKFVIQPSQEVIDDALEGKNDFGDAIKTIFGGGGGGGEEEAAATVESVAEGSAVVEGGHAAASAGEVAASE</sequence>